<organism evidence="1 2">
    <name type="scientific">Nocardiopsis rhodophaea</name>
    <dbReference type="NCBI Taxonomy" id="280238"/>
    <lineage>
        <taxon>Bacteria</taxon>
        <taxon>Bacillati</taxon>
        <taxon>Actinomycetota</taxon>
        <taxon>Actinomycetes</taxon>
        <taxon>Streptosporangiales</taxon>
        <taxon>Nocardiopsidaceae</taxon>
        <taxon>Nocardiopsis</taxon>
    </lineage>
</organism>
<proteinExistence type="predicted"/>
<gene>
    <name evidence="1" type="ORF">GCM10009799_48880</name>
</gene>
<sequence length="63" mass="6819">MGTTVGILGLDSPLARNISGNFIGVGLATLFRFWSYRLWVFPAEAAVHATRAEEPARETVARG</sequence>
<name>A0ABP5F294_9ACTN</name>
<accession>A0ABP5F294</accession>
<evidence type="ECO:0000313" key="2">
    <source>
        <dbReference type="Proteomes" id="UP001501585"/>
    </source>
</evidence>
<evidence type="ECO:0000313" key="1">
    <source>
        <dbReference type="EMBL" id="GAA2014867.1"/>
    </source>
</evidence>
<protein>
    <recommendedName>
        <fullName evidence="3">GtrA family protein</fullName>
    </recommendedName>
</protein>
<reference evidence="2" key="1">
    <citation type="journal article" date="2019" name="Int. J. Syst. Evol. Microbiol.">
        <title>The Global Catalogue of Microorganisms (GCM) 10K type strain sequencing project: providing services to taxonomists for standard genome sequencing and annotation.</title>
        <authorList>
            <consortium name="The Broad Institute Genomics Platform"/>
            <consortium name="The Broad Institute Genome Sequencing Center for Infectious Disease"/>
            <person name="Wu L."/>
            <person name="Ma J."/>
        </authorList>
    </citation>
    <scope>NUCLEOTIDE SEQUENCE [LARGE SCALE GENOMIC DNA]</scope>
    <source>
        <strain evidence="2">JCM 15313</strain>
    </source>
</reference>
<comment type="caution">
    <text evidence="1">The sequence shown here is derived from an EMBL/GenBank/DDBJ whole genome shotgun (WGS) entry which is preliminary data.</text>
</comment>
<dbReference type="EMBL" id="BAAAPC010000029">
    <property type="protein sequence ID" value="GAA2014867.1"/>
    <property type="molecule type" value="Genomic_DNA"/>
</dbReference>
<dbReference type="Proteomes" id="UP001501585">
    <property type="component" value="Unassembled WGS sequence"/>
</dbReference>
<evidence type="ECO:0008006" key="3">
    <source>
        <dbReference type="Google" id="ProtNLM"/>
    </source>
</evidence>
<keyword evidence="2" id="KW-1185">Reference proteome</keyword>